<dbReference type="CDD" id="cd05233">
    <property type="entry name" value="SDR_c"/>
    <property type="match status" value="1"/>
</dbReference>
<organism evidence="4 5">
    <name type="scientific">Sphingomonas cynarae</name>
    <dbReference type="NCBI Taxonomy" id="930197"/>
    <lineage>
        <taxon>Bacteria</taxon>
        <taxon>Pseudomonadati</taxon>
        <taxon>Pseudomonadota</taxon>
        <taxon>Alphaproteobacteria</taxon>
        <taxon>Sphingomonadales</taxon>
        <taxon>Sphingomonadaceae</taxon>
        <taxon>Sphingomonas</taxon>
    </lineage>
</organism>
<comment type="caution">
    <text evidence="4">The sequence shown here is derived from an EMBL/GenBank/DDBJ whole genome shotgun (WGS) entry which is preliminary data.</text>
</comment>
<accession>A0ABP7EL75</accession>
<dbReference type="PANTHER" id="PTHR43008:SF7">
    <property type="entry name" value="SHORT CHAIN DEHYDROGENASE_REDUCTASE (AFU_ORTHOLOGUE AFUA_2G00830)"/>
    <property type="match status" value="1"/>
</dbReference>
<feature type="region of interest" description="Disordered" evidence="3">
    <location>
        <begin position="136"/>
        <end position="162"/>
    </location>
</feature>
<dbReference type="InterPro" id="IPR036291">
    <property type="entry name" value="NAD(P)-bd_dom_sf"/>
</dbReference>
<comment type="similarity">
    <text evidence="1">Belongs to the short-chain dehydrogenases/reductases (SDR) family.</text>
</comment>
<dbReference type="PANTHER" id="PTHR43008">
    <property type="entry name" value="BENZIL REDUCTASE"/>
    <property type="match status" value="1"/>
</dbReference>
<protein>
    <recommendedName>
        <fullName evidence="6">Short subunit dehydrogenase</fullName>
    </recommendedName>
</protein>
<dbReference type="SUPFAM" id="SSF51735">
    <property type="entry name" value="NAD(P)-binding Rossmann-fold domains"/>
    <property type="match status" value="1"/>
</dbReference>
<keyword evidence="5" id="KW-1185">Reference proteome</keyword>
<dbReference type="Proteomes" id="UP001500523">
    <property type="component" value="Unassembled WGS sequence"/>
</dbReference>
<evidence type="ECO:0000256" key="3">
    <source>
        <dbReference type="SAM" id="MobiDB-lite"/>
    </source>
</evidence>
<gene>
    <name evidence="4" type="ORF">GCM10022268_31300</name>
</gene>
<evidence type="ECO:0000256" key="1">
    <source>
        <dbReference type="ARBA" id="ARBA00006484"/>
    </source>
</evidence>
<feature type="compositionally biased region" description="Polar residues" evidence="3">
    <location>
        <begin position="137"/>
        <end position="162"/>
    </location>
</feature>
<name>A0ABP7EL75_9SPHN</name>
<dbReference type="PRINTS" id="PR00081">
    <property type="entry name" value="GDHRDH"/>
</dbReference>
<dbReference type="Gene3D" id="3.40.50.720">
    <property type="entry name" value="NAD(P)-binding Rossmann-like Domain"/>
    <property type="match status" value="1"/>
</dbReference>
<dbReference type="InterPro" id="IPR002347">
    <property type="entry name" value="SDR_fam"/>
</dbReference>
<sequence length="162" mass="15953">MSAVSFAAIAPGKLAVVTGGASGIGLAAARAFAARGMRVAILDRPGEALDAAAGSIDGAGAHAVDVADPVAMRTLATTLGPASVLMNNAGIGQGGDVFASQEAWTRLLGVNLMGVLNGIQSFAPLMVEGHGPGLVINTGSKQASPSRRATPPTTSARQGLKP</sequence>
<reference evidence="5" key="1">
    <citation type="journal article" date="2019" name="Int. J. Syst. Evol. Microbiol.">
        <title>The Global Catalogue of Microorganisms (GCM) 10K type strain sequencing project: providing services to taxonomists for standard genome sequencing and annotation.</title>
        <authorList>
            <consortium name="The Broad Institute Genomics Platform"/>
            <consortium name="The Broad Institute Genome Sequencing Center for Infectious Disease"/>
            <person name="Wu L."/>
            <person name="Ma J."/>
        </authorList>
    </citation>
    <scope>NUCLEOTIDE SEQUENCE [LARGE SCALE GENOMIC DNA]</scope>
    <source>
        <strain evidence="5">JCM 17498</strain>
    </source>
</reference>
<dbReference type="Pfam" id="PF00106">
    <property type="entry name" value="adh_short"/>
    <property type="match status" value="1"/>
</dbReference>
<evidence type="ECO:0000313" key="5">
    <source>
        <dbReference type="Proteomes" id="UP001500523"/>
    </source>
</evidence>
<dbReference type="EMBL" id="BAABBF010000009">
    <property type="protein sequence ID" value="GAA3720772.1"/>
    <property type="molecule type" value="Genomic_DNA"/>
</dbReference>
<evidence type="ECO:0000256" key="2">
    <source>
        <dbReference type="ARBA" id="ARBA00023002"/>
    </source>
</evidence>
<keyword evidence="2" id="KW-0560">Oxidoreductase</keyword>
<proteinExistence type="inferred from homology"/>
<evidence type="ECO:0008006" key="6">
    <source>
        <dbReference type="Google" id="ProtNLM"/>
    </source>
</evidence>
<evidence type="ECO:0000313" key="4">
    <source>
        <dbReference type="EMBL" id="GAA3720772.1"/>
    </source>
</evidence>